<dbReference type="RefSeq" id="WP_066411551.1">
    <property type="nucleotide sequence ID" value="NZ_CP018866.1"/>
</dbReference>
<evidence type="ECO:0000313" key="2">
    <source>
        <dbReference type="EMBL" id="AST91202.1"/>
    </source>
</evidence>
<feature type="transmembrane region" description="Helical" evidence="1">
    <location>
        <begin position="117"/>
        <end position="138"/>
    </location>
</feature>
<feature type="transmembrane region" description="Helical" evidence="1">
    <location>
        <begin position="52"/>
        <end position="71"/>
    </location>
</feature>
<organism evidence="2 3">
    <name type="scientific">Sutcliffiella cohnii</name>
    <dbReference type="NCBI Taxonomy" id="33932"/>
    <lineage>
        <taxon>Bacteria</taxon>
        <taxon>Bacillati</taxon>
        <taxon>Bacillota</taxon>
        <taxon>Bacilli</taxon>
        <taxon>Bacillales</taxon>
        <taxon>Bacillaceae</taxon>
        <taxon>Sutcliffiella</taxon>
    </lineage>
</organism>
<keyword evidence="1" id="KW-0812">Transmembrane</keyword>
<accession>A0A223KNY8</accession>
<name>A0A223KNY8_9BACI</name>
<dbReference type="Pfam" id="PF13789">
    <property type="entry name" value="DUF4181"/>
    <property type="match status" value="1"/>
</dbReference>
<evidence type="ECO:0000313" key="3">
    <source>
        <dbReference type="Proteomes" id="UP000215224"/>
    </source>
</evidence>
<reference evidence="2 3" key="1">
    <citation type="submission" date="2016-12" db="EMBL/GenBank/DDBJ databases">
        <title>The whole genome sequencing and assembly of Bacillus cohnii DSM 6307T strain.</title>
        <authorList>
            <person name="Lee Y.-J."/>
            <person name="Yi H."/>
            <person name="Bahn Y.-S."/>
            <person name="Kim J.F."/>
            <person name="Lee D.-W."/>
        </authorList>
    </citation>
    <scope>NUCLEOTIDE SEQUENCE [LARGE SCALE GENOMIC DNA]</scope>
    <source>
        <strain evidence="2 3">DSM 6307</strain>
    </source>
</reference>
<dbReference type="KEGG" id="bcoh:BC6307_07880"/>
<feature type="transmembrane region" description="Helical" evidence="1">
    <location>
        <begin position="83"/>
        <end position="105"/>
    </location>
</feature>
<dbReference type="STRING" id="1314751.GCA_001591425_00465"/>
<keyword evidence="1" id="KW-1133">Transmembrane helix</keyword>
<dbReference type="Proteomes" id="UP000215224">
    <property type="component" value="Chromosome"/>
</dbReference>
<protein>
    <recommendedName>
        <fullName evidence="4">DUF4181 domain-containing protein</fullName>
    </recommendedName>
</protein>
<evidence type="ECO:0008006" key="4">
    <source>
        <dbReference type="Google" id="ProtNLM"/>
    </source>
</evidence>
<dbReference type="EMBL" id="CP018866">
    <property type="protein sequence ID" value="AST91202.1"/>
    <property type="molecule type" value="Genomic_DNA"/>
</dbReference>
<gene>
    <name evidence="2" type="ORF">BC6307_07880</name>
</gene>
<sequence>MFWLKFVLFALIVFILISVIKHFLRKVLKIEKVKRGFFSNQYINDRHRRIDWGIRAVTVLTFIIFILISIYEDISYIMQDISINSIFMVISIYLLMADYLVRAYFEWRHTPNPKQSILTLSEMLLLVIAIIFFFQTMLSV</sequence>
<proteinExistence type="predicted"/>
<evidence type="ECO:0000256" key="1">
    <source>
        <dbReference type="SAM" id="Phobius"/>
    </source>
</evidence>
<dbReference type="AlphaFoldDB" id="A0A223KNY8"/>
<keyword evidence="1" id="KW-0472">Membrane</keyword>
<feature type="transmembrane region" description="Helical" evidence="1">
    <location>
        <begin position="6"/>
        <end position="24"/>
    </location>
</feature>
<keyword evidence="3" id="KW-1185">Reference proteome</keyword>
<dbReference type="InterPro" id="IPR025441">
    <property type="entry name" value="DUF4181"/>
</dbReference>